<feature type="region of interest" description="Disordered" evidence="1">
    <location>
        <begin position="470"/>
        <end position="500"/>
    </location>
</feature>
<feature type="compositionally biased region" description="Low complexity" evidence="1">
    <location>
        <begin position="97"/>
        <end position="106"/>
    </location>
</feature>
<feature type="compositionally biased region" description="Low complexity" evidence="1">
    <location>
        <begin position="165"/>
        <end position="182"/>
    </location>
</feature>
<protein>
    <recommendedName>
        <fullName evidence="5">VWFC domain-containing protein</fullName>
    </recommendedName>
</protein>
<reference evidence="3" key="3">
    <citation type="submission" date="2022-06" db="UniProtKB">
        <authorList>
            <consortium name="EnsemblMetazoa"/>
        </authorList>
    </citation>
    <scope>IDENTIFICATION</scope>
</reference>
<sequence>MAMIMMMMMKMMKLTLKKSIKFSSLLIICIEIITIFTPISQSQTNRRKDVDDLKRYNQQVIETVPKLNLAAFNLDQFGTEEKFLKSERKKAPPSPPRSSSSSSSSSLLKEREDETKHSLEPIDDDSRNDWEYFERRPSRPRPRIPVRPSSRPSSTTSRPYHRFRPSSTTTTTTSKPSISSRTTRYPIHDCSDLCVPKHFLQHYYLRKCRPSFSRDCNCAKSFTCPDESRILFFFDFFIDRFDSQIYSILLYYNVTILVMIDDDHNRPAPLPSQIGEYCSLNSNQRYPIGYVVPVPDRPCSVCRCLRDYSIKERTVAKIDCSDIVECPEKKPGAKPSRPDCYYSYAKDRCCGVEICPDRLKWDDERLRKCRYRNRTYRYGELIELKENLCKRCLCTQHWNEHDPDATEQSCIEEICPINPNLIHHHHHHHHHCLPIYQNDSCCPIDFYCQMNNEQTNRKISDSIRIEIKNKHEDKVDEERRRGEGEEEEEEEEKKVVEHSNNNRIDREKLINSNHTINNYQYCLMNKQQIPLKDFIHIRMDSMFLQRTCAICQCRIPPLMICVADLDCSR</sequence>
<dbReference type="EnsemblMetazoa" id="SSS_4258s_mrna">
    <property type="protein sequence ID" value="KAF7491298.1"/>
    <property type="gene ID" value="SSS_4258"/>
</dbReference>
<evidence type="ECO:0000256" key="1">
    <source>
        <dbReference type="SAM" id="MobiDB-lite"/>
    </source>
</evidence>
<dbReference type="OrthoDB" id="6511869at2759"/>
<evidence type="ECO:0000313" key="4">
    <source>
        <dbReference type="Proteomes" id="UP000070412"/>
    </source>
</evidence>
<evidence type="ECO:0008006" key="5">
    <source>
        <dbReference type="Google" id="ProtNLM"/>
    </source>
</evidence>
<gene>
    <name evidence="2" type="ORF">SSS_4258</name>
</gene>
<evidence type="ECO:0000313" key="3">
    <source>
        <dbReference type="EnsemblMetazoa" id="KAF7491298.1"/>
    </source>
</evidence>
<dbReference type="Proteomes" id="UP000070412">
    <property type="component" value="Unassembled WGS sequence"/>
</dbReference>
<keyword evidence="4" id="KW-1185">Reference proteome</keyword>
<dbReference type="AlphaFoldDB" id="A0A834R7I8"/>
<reference evidence="2" key="2">
    <citation type="submission" date="2020-01" db="EMBL/GenBank/DDBJ databases">
        <authorList>
            <person name="Korhonen P.K.K."/>
            <person name="Guangxu M.G."/>
            <person name="Wang T.W."/>
            <person name="Stroehlein A.J.S."/>
            <person name="Young N.D."/>
            <person name="Ang C.-S.A."/>
            <person name="Fernando D.W.F."/>
            <person name="Lu H.L."/>
            <person name="Taylor S.T."/>
            <person name="Ehtesham M.E.M."/>
            <person name="Najaraj S.H.N."/>
            <person name="Harsha G.H.G."/>
            <person name="Madugundu A.M."/>
            <person name="Renuse S.R."/>
            <person name="Holt D.H."/>
            <person name="Pandey A.P."/>
            <person name="Papenfuss A.P."/>
            <person name="Gasser R.B.G."/>
            <person name="Fischer K.F."/>
        </authorList>
    </citation>
    <scope>NUCLEOTIDE SEQUENCE</scope>
    <source>
        <strain evidence="2">SSS_KF_BRIS2020</strain>
    </source>
</reference>
<feature type="compositionally biased region" description="Low complexity" evidence="1">
    <location>
        <begin position="146"/>
        <end position="158"/>
    </location>
</feature>
<reference evidence="4" key="1">
    <citation type="journal article" date="2020" name="PLoS Negl. Trop. Dis.">
        <title>High-quality nuclear genome for Sarcoptes scabiei-A critical resource for a neglected parasite.</title>
        <authorList>
            <person name="Korhonen P.K."/>
            <person name="Gasser R.B."/>
            <person name="Ma G."/>
            <person name="Wang T."/>
            <person name="Stroehlein A.J."/>
            <person name="Young N.D."/>
            <person name="Ang C.S."/>
            <person name="Fernando D.D."/>
            <person name="Lu H.C."/>
            <person name="Taylor S."/>
            <person name="Reynolds S.L."/>
            <person name="Mofiz E."/>
            <person name="Najaraj S.H."/>
            <person name="Gowda H."/>
            <person name="Madugundu A."/>
            <person name="Renuse S."/>
            <person name="Holt D."/>
            <person name="Pandey A."/>
            <person name="Papenfuss A.T."/>
            <person name="Fischer K."/>
        </authorList>
    </citation>
    <scope>NUCLEOTIDE SEQUENCE [LARGE SCALE GENOMIC DNA]</scope>
</reference>
<dbReference type="EMBL" id="WVUK01000060">
    <property type="protein sequence ID" value="KAF7491298.1"/>
    <property type="molecule type" value="Genomic_DNA"/>
</dbReference>
<feature type="compositionally biased region" description="Basic and acidic residues" evidence="1">
    <location>
        <begin position="470"/>
        <end position="483"/>
    </location>
</feature>
<name>A0A834R7I8_SARSC</name>
<feature type="region of interest" description="Disordered" evidence="1">
    <location>
        <begin position="83"/>
        <end position="182"/>
    </location>
</feature>
<organism evidence="2">
    <name type="scientific">Sarcoptes scabiei</name>
    <name type="common">Itch mite</name>
    <name type="synonym">Acarus scabiei</name>
    <dbReference type="NCBI Taxonomy" id="52283"/>
    <lineage>
        <taxon>Eukaryota</taxon>
        <taxon>Metazoa</taxon>
        <taxon>Ecdysozoa</taxon>
        <taxon>Arthropoda</taxon>
        <taxon>Chelicerata</taxon>
        <taxon>Arachnida</taxon>
        <taxon>Acari</taxon>
        <taxon>Acariformes</taxon>
        <taxon>Sarcoptiformes</taxon>
        <taxon>Astigmata</taxon>
        <taxon>Psoroptidia</taxon>
        <taxon>Sarcoptoidea</taxon>
        <taxon>Sarcoptidae</taxon>
        <taxon>Sarcoptinae</taxon>
        <taxon>Sarcoptes</taxon>
    </lineage>
</organism>
<feature type="compositionally biased region" description="Basic and acidic residues" evidence="1">
    <location>
        <begin position="108"/>
        <end position="137"/>
    </location>
</feature>
<evidence type="ECO:0000313" key="2">
    <source>
        <dbReference type="EMBL" id="KAF7491298.1"/>
    </source>
</evidence>
<proteinExistence type="predicted"/>
<accession>A0A834R7I8</accession>